<feature type="region of interest" description="Disordered" evidence="1">
    <location>
        <begin position="1"/>
        <end position="25"/>
    </location>
</feature>
<dbReference type="AlphaFoldDB" id="A0A075R459"/>
<dbReference type="Proteomes" id="UP000005850">
    <property type="component" value="Chromosome"/>
</dbReference>
<gene>
    <name evidence="2" type="ORF">BRLA_c030000</name>
</gene>
<dbReference type="KEGG" id="blr:BRLA_c030000"/>
<proteinExistence type="predicted"/>
<dbReference type="STRING" id="1042163.BRLA_c030000"/>
<accession>A0A075R459</accession>
<dbReference type="EMBL" id="CP007806">
    <property type="protein sequence ID" value="AIG27312.1"/>
    <property type="molecule type" value="Genomic_DNA"/>
</dbReference>
<dbReference type="HOGENOM" id="CLU_3077487_0_0_9"/>
<reference evidence="2 3" key="1">
    <citation type="journal article" date="2011" name="J. Bacteriol.">
        <title>Genome sequence of Brevibacillus laterosporus LMG 15441, a pathogen of invertebrates.</title>
        <authorList>
            <person name="Djukic M."/>
            <person name="Poehlein A."/>
            <person name="Thurmer A."/>
            <person name="Daniel R."/>
        </authorList>
    </citation>
    <scope>NUCLEOTIDE SEQUENCE [LARGE SCALE GENOMIC DNA]</scope>
    <source>
        <strain evidence="2 3">LMG 15441</strain>
    </source>
</reference>
<evidence type="ECO:0000313" key="3">
    <source>
        <dbReference type="Proteomes" id="UP000005850"/>
    </source>
</evidence>
<dbReference type="Gene3D" id="2.160.10.10">
    <property type="entry name" value="Hexapeptide repeat proteins"/>
    <property type="match status" value="1"/>
</dbReference>
<sequence length="52" mass="5617">MHHDSVSGAGNVVTKDLPPGGLAAGVPSRMIREITELDSWNELWNDSKNGQE</sequence>
<evidence type="ECO:0000313" key="2">
    <source>
        <dbReference type="EMBL" id="AIG27312.1"/>
    </source>
</evidence>
<name>A0A075R459_BRELA</name>
<keyword evidence="3" id="KW-1185">Reference proteome</keyword>
<dbReference type="SUPFAM" id="SSF51161">
    <property type="entry name" value="Trimeric LpxA-like enzymes"/>
    <property type="match status" value="1"/>
</dbReference>
<organism evidence="2 3">
    <name type="scientific">Brevibacillus laterosporus LMG 15441</name>
    <dbReference type="NCBI Taxonomy" id="1042163"/>
    <lineage>
        <taxon>Bacteria</taxon>
        <taxon>Bacillati</taxon>
        <taxon>Bacillota</taxon>
        <taxon>Bacilli</taxon>
        <taxon>Bacillales</taxon>
        <taxon>Paenibacillaceae</taxon>
        <taxon>Brevibacillus</taxon>
    </lineage>
</organism>
<protein>
    <submittedName>
        <fullName evidence="2">Uncharacterized protein</fullName>
    </submittedName>
</protein>
<dbReference type="InterPro" id="IPR011004">
    <property type="entry name" value="Trimer_LpxA-like_sf"/>
</dbReference>
<evidence type="ECO:0000256" key="1">
    <source>
        <dbReference type="SAM" id="MobiDB-lite"/>
    </source>
</evidence>